<dbReference type="GO" id="GO:0008270">
    <property type="term" value="F:zinc ion binding"/>
    <property type="evidence" value="ECO:0007669"/>
    <property type="project" value="UniProtKB-KW"/>
</dbReference>
<dbReference type="InterPro" id="IPR035979">
    <property type="entry name" value="RBD_domain_sf"/>
</dbReference>
<organism evidence="15 16">
    <name type="scientific">Rhipicephalus sanguineus</name>
    <name type="common">Brown dog tick</name>
    <name type="synonym">Ixodes sanguineus</name>
    <dbReference type="NCBI Taxonomy" id="34632"/>
    <lineage>
        <taxon>Eukaryota</taxon>
        <taxon>Metazoa</taxon>
        <taxon>Ecdysozoa</taxon>
        <taxon>Arthropoda</taxon>
        <taxon>Chelicerata</taxon>
        <taxon>Arachnida</taxon>
        <taxon>Acari</taxon>
        <taxon>Parasitiformes</taxon>
        <taxon>Ixodida</taxon>
        <taxon>Ixodoidea</taxon>
        <taxon>Ixodidae</taxon>
        <taxon>Rhipicephalinae</taxon>
        <taxon>Rhipicephalus</taxon>
        <taxon>Rhipicephalus</taxon>
    </lineage>
</organism>
<sequence>MAEYLASIFGTEKDKVNCSFYFKIGACRHGDRCSRIHNKPTFSQTVLLQNLYHNPQNSAQTADGSHLANMTEEEMQEHFDNFFEDVFVELEDKYGEIEEMNVCDNLGDHLVGNVYVKFRREEDAEKAVADLNNRWFAGHPIYSELSPVTDFREACCRQYEMGLKAKTWRSTAATEECTRSGFCNFMHLKPISRELRRELYGRKRRRRRRNNYGGVSDKGPWIFGMLYVSTKELRLFEVDKRDAATLGPLIAKNVLPGTTVFSDEWAAYRCIPGLVNANGTPLNLDWHTVNHSVNFIDPATGVNTQRIESEWQKAKRRLVRNGNKTTPALMRSHLAWLWWRSVNARPNVKDKFRRLIEAIARRYPL</sequence>
<keyword evidence="5" id="KW-0677">Repeat</keyword>
<evidence type="ECO:0000313" key="15">
    <source>
        <dbReference type="EMBL" id="KAH7951685.1"/>
    </source>
</evidence>
<evidence type="ECO:0000313" key="16">
    <source>
        <dbReference type="Proteomes" id="UP000821837"/>
    </source>
</evidence>
<comment type="caution">
    <text evidence="15">The sequence shown here is derived from an EMBL/GenBank/DDBJ whole genome shotgun (WGS) entry which is preliminary data.</text>
</comment>
<dbReference type="InterPro" id="IPR000504">
    <property type="entry name" value="RRM_dom"/>
</dbReference>
<feature type="domain" description="RRM" evidence="13">
    <location>
        <begin position="44"/>
        <end position="148"/>
    </location>
</feature>
<dbReference type="InterPro" id="IPR009145">
    <property type="entry name" value="U2AF_small"/>
</dbReference>
<accession>A0A9D4SW59</accession>
<dbReference type="AlphaFoldDB" id="A0A9D4SW59"/>
<keyword evidence="3" id="KW-0507">mRNA processing</keyword>
<evidence type="ECO:0000256" key="11">
    <source>
        <dbReference type="PROSITE-ProRule" id="PRU00176"/>
    </source>
</evidence>
<dbReference type="GO" id="GO:0000398">
    <property type="term" value="P:mRNA splicing, via spliceosome"/>
    <property type="evidence" value="ECO:0007669"/>
    <property type="project" value="InterPro"/>
</dbReference>
<evidence type="ECO:0008006" key="17">
    <source>
        <dbReference type="Google" id="ProtNLM"/>
    </source>
</evidence>
<dbReference type="SMART" id="SM00361">
    <property type="entry name" value="RRM_1"/>
    <property type="match status" value="1"/>
</dbReference>
<dbReference type="InterPro" id="IPR012677">
    <property type="entry name" value="Nucleotide-bd_a/b_plait_sf"/>
</dbReference>
<evidence type="ECO:0000256" key="10">
    <source>
        <dbReference type="ARBA" id="ARBA00023242"/>
    </source>
</evidence>
<comment type="subcellular location">
    <subcellularLocation>
        <location evidence="1">Nucleus</location>
    </subcellularLocation>
</comment>
<keyword evidence="4 12" id="KW-0479">Metal-binding</keyword>
<dbReference type="Pfam" id="PF00642">
    <property type="entry name" value="zf-CCCH"/>
    <property type="match status" value="1"/>
</dbReference>
<keyword evidence="7 12" id="KW-0862">Zinc</keyword>
<dbReference type="PRINTS" id="PR01848">
    <property type="entry name" value="U2AUXFACTOR"/>
</dbReference>
<evidence type="ECO:0000259" key="14">
    <source>
        <dbReference type="PROSITE" id="PS50103"/>
    </source>
</evidence>
<name>A0A9D4SW59_RHISA</name>
<dbReference type="PROSITE" id="PS50102">
    <property type="entry name" value="RRM"/>
    <property type="match status" value="1"/>
</dbReference>
<dbReference type="EMBL" id="JABSTV010001251">
    <property type="protein sequence ID" value="KAH7951685.1"/>
    <property type="molecule type" value="Genomic_DNA"/>
</dbReference>
<keyword evidence="16" id="KW-1185">Reference proteome</keyword>
<dbReference type="VEuPathDB" id="VectorBase:RSAN_028622"/>
<keyword evidence="9" id="KW-0508">mRNA splicing</keyword>
<gene>
    <name evidence="15" type="ORF">HPB52_011232</name>
</gene>
<proteinExistence type="inferred from homology"/>
<protein>
    <recommendedName>
        <fullName evidence="17">U2 snRNP splicing factor small subunit</fullName>
    </recommendedName>
</protein>
<reference evidence="15" key="1">
    <citation type="journal article" date="2020" name="Cell">
        <title>Large-Scale Comparative Analyses of Tick Genomes Elucidate Their Genetic Diversity and Vector Capacities.</title>
        <authorList>
            <consortium name="Tick Genome and Microbiome Consortium (TIGMIC)"/>
            <person name="Jia N."/>
            <person name="Wang J."/>
            <person name="Shi W."/>
            <person name="Du L."/>
            <person name="Sun Y."/>
            <person name="Zhan W."/>
            <person name="Jiang J.F."/>
            <person name="Wang Q."/>
            <person name="Zhang B."/>
            <person name="Ji P."/>
            <person name="Bell-Sakyi L."/>
            <person name="Cui X.M."/>
            <person name="Yuan T.T."/>
            <person name="Jiang B.G."/>
            <person name="Yang W.F."/>
            <person name="Lam T.T."/>
            <person name="Chang Q.C."/>
            <person name="Ding S.J."/>
            <person name="Wang X.J."/>
            <person name="Zhu J.G."/>
            <person name="Ruan X.D."/>
            <person name="Zhao L."/>
            <person name="Wei J.T."/>
            <person name="Ye R.Z."/>
            <person name="Que T.C."/>
            <person name="Du C.H."/>
            <person name="Zhou Y.H."/>
            <person name="Cheng J.X."/>
            <person name="Dai P.F."/>
            <person name="Guo W.B."/>
            <person name="Han X.H."/>
            <person name="Huang E.J."/>
            <person name="Li L.F."/>
            <person name="Wei W."/>
            <person name="Gao Y.C."/>
            <person name="Liu J.Z."/>
            <person name="Shao H.Z."/>
            <person name="Wang X."/>
            <person name="Wang C.C."/>
            <person name="Yang T.C."/>
            <person name="Huo Q.B."/>
            <person name="Li W."/>
            <person name="Chen H.Y."/>
            <person name="Chen S.E."/>
            <person name="Zhou L.G."/>
            <person name="Ni X.B."/>
            <person name="Tian J.H."/>
            <person name="Sheng Y."/>
            <person name="Liu T."/>
            <person name="Pan Y.S."/>
            <person name="Xia L.Y."/>
            <person name="Li J."/>
            <person name="Zhao F."/>
            <person name="Cao W.C."/>
        </authorList>
    </citation>
    <scope>NUCLEOTIDE SEQUENCE</scope>
    <source>
        <strain evidence="15">Rsan-2018</strain>
    </source>
</reference>
<dbReference type="SMART" id="SM01126">
    <property type="entry name" value="DDE_Tnp_IS1595"/>
    <property type="match status" value="1"/>
</dbReference>
<dbReference type="InterPro" id="IPR024445">
    <property type="entry name" value="Tnp_ISXO2-like"/>
</dbReference>
<dbReference type="SMART" id="SM00356">
    <property type="entry name" value="ZnF_C3H1"/>
    <property type="match status" value="2"/>
</dbReference>
<dbReference type="SUPFAM" id="SSF54928">
    <property type="entry name" value="RNA-binding domain, RBD"/>
    <property type="match status" value="1"/>
</dbReference>
<evidence type="ECO:0000256" key="8">
    <source>
        <dbReference type="ARBA" id="ARBA00022884"/>
    </source>
</evidence>
<evidence type="ECO:0000256" key="12">
    <source>
        <dbReference type="PROSITE-ProRule" id="PRU00723"/>
    </source>
</evidence>
<dbReference type="FunFam" id="3.30.70.330:FF:000055">
    <property type="entry name" value="Splicing factor U2AF 35 kDa subunit"/>
    <property type="match status" value="1"/>
</dbReference>
<feature type="domain" description="C3H1-type" evidence="14">
    <location>
        <begin position="12"/>
        <end position="40"/>
    </location>
</feature>
<feature type="zinc finger region" description="C3H1-type" evidence="12">
    <location>
        <begin position="12"/>
        <end position="40"/>
    </location>
</feature>
<dbReference type="InterPro" id="IPR000571">
    <property type="entry name" value="Znf_CCCH"/>
</dbReference>
<evidence type="ECO:0000256" key="3">
    <source>
        <dbReference type="ARBA" id="ARBA00022664"/>
    </source>
</evidence>
<evidence type="ECO:0000256" key="4">
    <source>
        <dbReference type="ARBA" id="ARBA00022723"/>
    </source>
</evidence>
<evidence type="ECO:0000256" key="9">
    <source>
        <dbReference type="ARBA" id="ARBA00023187"/>
    </source>
</evidence>
<dbReference type="PROSITE" id="PS50103">
    <property type="entry name" value="ZF_C3H1"/>
    <property type="match status" value="1"/>
</dbReference>
<evidence type="ECO:0000259" key="13">
    <source>
        <dbReference type="PROSITE" id="PS50102"/>
    </source>
</evidence>
<evidence type="ECO:0000256" key="5">
    <source>
        <dbReference type="ARBA" id="ARBA00022737"/>
    </source>
</evidence>
<evidence type="ECO:0000256" key="1">
    <source>
        <dbReference type="ARBA" id="ARBA00004123"/>
    </source>
</evidence>
<evidence type="ECO:0000256" key="7">
    <source>
        <dbReference type="ARBA" id="ARBA00022833"/>
    </source>
</evidence>
<comment type="similarity">
    <text evidence="2">Belongs to the splicing factor SR family.</text>
</comment>
<dbReference type="Pfam" id="PF00076">
    <property type="entry name" value="RRM_1"/>
    <property type="match status" value="1"/>
</dbReference>
<dbReference type="PANTHER" id="PTHR12620">
    <property type="entry name" value="U2 SNRNP AUXILIARY FACTOR, SMALL SUBUNIT"/>
    <property type="match status" value="1"/>
</dbReference>
<dbReference type="Pfam" id="PF12762">
    <property type="entry name" value="DDE_Tnp_IS1595"/>
    <property type="match status" value="1"/>
</dbReference>
<dbReference type="GO" id="GO:0089701">
    <property type="term" value="C:U2AF complex"/>
    <property type="evidence" value="ECO:0007669"/>
    <property type="project" value="InterPro"/>
</dbReference>
<dbReference type="InterPro" id="IPR003954">
    <property type="entry name" value="RRM_euk-type"/>
</dbReference>
<keyword evidence="6 12" id="KW-0863">Zinc-finger</keyword>
<evidence type="ECO:0000256" key="2">
    <source>
        <dbReference type="ARBA" id="ARBA00010269"/>
    </source>
</evidence>
<dbReference type="CDD" id="cd12538">
    <property type="entry name" value="RRM_U2AF35"/>
    <property type="match status" value="1"/>
</dbReference>
<reference evidence="15" key="2">
    <citation type="submission" date="2021-09" db="EMBL/GenBank/DDBJ databases">
        <authorList>
            <person name="Jia N."/>
            <person name="Wang J."/>
            <person name="Shi W."/>
            <person name="Du L."/>
            <person name="Sun Y."/>
            <person name="Zhan W."/>
            <person name="Jiang J."/>
            <person name="Wang Q."/>
            <person name="Zhang B."/>
            <person name="Ji P."/>
            <person name="Sakyi L.B."/>
            <person name="Cui X."/>
            <person name="Yuan T."/>
            <person name="Jiang B."/>
            <person name="Yang W."/>
            <person name="Lam T.T.-Y."/>
            <person name="Chang Q."/>
            <person name="Ding S."/>
            <person name="Wang X."/>
            <person name="Zhu J."/>
            <person name="Ruan X."/>
            <person name="Zhao L."/>
            <person name="Wei J."/>
            <person name="Que T."/>
            <person name="Du C."/>
            <person name="Cheng J."/>
            <person name="Dai P."/>
            <person name="Han X."/>
            <person name="Huang E."/>
            <person name="Gao Y."/>
            <person name="Liu J."/>
            <person name="Shao H."/>
            <person name="Ye R."/>
            <person name="Li L."/>
            <person name="Wei W."/>
            <person name="Wang X."/>
            <person name="Wang C."/>
            <person name="Huo Q."/>
            <person name="Li W."/>
            <person name="Guo W."/>
            <person name="Chen H."/>
            <person name="Chen S."/>
            <person name="Zhou L."/>
            <person name="Zhou L."/>
            <person name="Ni X."/>
            <person name="Tian J."/>
            <person name="Zhou Y."/>
            <person name="Sheng Y."/>
            <person name="Liu T."/>
            <person name="Pan Y."/>
            <person name="Xia L."/>
            <person name="Li J."/>
            <person name="Zhao F."/>
            <person name="Cao W."/>
        </authorList>
    </citation>
    <scope>NUCLEOTIDE SEQUENCE</scope>
    <source>
        <strain evidence="15">Rsan-2018</strain>
        <tissue evidence="15">Larvae</tissue>
    </source>
</reference>
<dbReference type="GO" id="GO:0003723">
    <property type="term" value="F:RNA binding"/>
    <property type="evidence" value="ECO:0007669"/>
    <property type="project" value="UniProtKB-UniRule"/>
</dbReference>
<dbReference type="Proteomes" id="UP000821837">
    <property type="component" value="Chromosome 5"/>
</dbReference>
<dbReference type="Gene3D" id="3.30.70.330">
    <property type="match status" value="1"/>
</dbReference>
<keyword evidence="10" id="KW-0539">Nucleus</keyword>
<keyword evidence="8 11" id="KW-0694">RNA-binding</keyword>
<evidence type="ECO:0000256" key="6">
    <source>
        <dbReference type="ARBA" id="ARBA00022771"/>
    </source>
</evidence>